<keyword evidence="2" id="KW-0687">Ribonucleoprotein</keyword>
<dbReference type="HAMAP" id="MF_00291_B">
    <property type="entry name" value="Ribosomal_uS2_B"/>
    <property type="match status" value="1"/>
</dbReference>
<dbReference type="GO" id="GO:0003735">
    <property type="term" value="F:structural constituent of ribosome"/>
    <property type="evidence" value="ECO:0007669"/>
    <property type="project" value="InterPro"/>
</dbReference>
<dbReference type="Pfam" id="PF00318">
    <property type="entry name" value="Ribosomal_S2"/>
    <property type="match status" value="1"/>
</dbReference>
<evidence type="ECO:0000313" key="3">
    <source>
        <dbReference type="Proteomes" id="UP000092321"/>
    </source>
</evidence>
<dbReference type="InterPro" id="IPR005706">
    <property type="entry name" value="Ribosomal_uS2_bac/mit/plastid"/>
</dbReference>
<sequence length="542" mass="61641">MLNRSLALKKANICNLSKPIVFKRFFATSVKDISKVETKQSLNSNILNVLKNDQYLLQKEYSNTISPKSGPQEKLTSKLNVFLLYKLLKDSKNESTDISKRFPTLKELGLKNYEDLYLPEGYKLTTKEEELESQIYDALKSIYDIPLTEKDLLKRMGPNVKIEHGVGYGIQKEPYGCSFESKNEITSTFVSSTDGNYLEKTGLGQYYNVVNGLKFSEKYLNSSRLNNTLEKINGYKNVLSSDNKDSTTNEQELKSKSNAIYSEEVKEIRQYKYNTIDLMRKGSTVTNVYDLQKDIYNPKHYTDVTVEDLMAAQCHLGESVIIKHPYNNHFIYDTYKPHSDNETTQDGDISIIDLNKTLQSLKRSCQFLADVMYKGAFPLIIGNKNGLKELSIEMATKLQGAAVINTWLPGTLTNVGGLTNLRNGGNGTEKVYKLVDRQNKVVAYEQIPLEERKKLELYEKLPDVIIMLNPADDKNKFAIREARKLNIPIIGLCDTDMNHNFFDYYIPCNDDSIRSMSFVGGVLAKAGNQGLNKRILEAQFDK</sequence>
<dbReference type="EMBL" id="LXPE01000002">
    <property type="protein sequence ID" value="OBA28814.1"/>
    <property type="molecule type" value="Genomic_DNA"/>
</dbReference>
<dbReference type="InterPro" id="IPR001865">
    <property type="entry name" value="Ribosomal_uS2"/>
</dbReference>
<evidence type="ECO:0000256" key="1">
    <source>
        <dbReference type="ARBA" id="ARBA00006242"/>
    </source>
</evidence>
<dbReference type="AlphaFoldDB" id="A0A1B7TJA2"/>
<dbReference type="OrthoDB" id="2320368at2759"/>
<dbReference type="GO" id="GO:0006412">
    <property type="term" value="P:translation"/>
    <property type="evidence" value="ECO:0007669"/>
    <property type="project" value="InterPro"/>
</dbReference>
<name>A0A1B7TJA2_9ASCO</name>
<dbReference type="PANTHER" id="PTHR12534">
    <property type="entry name" value="30S RIBOSOMAL PROTEIN S2 PROKARYOTIC AND ORGANELLAR"/>
    <property type="match status" value="1"/>
</dbReference>
<dbReference type="CDD" id="cd01425">
    <property type="entry name" value="RPS2"/>
    <property type="match status" value="1"/>
</dbReference>
<organism evidence="2 3">
    <name type="scientific">Hanseniaspora valbyensis NRRL Y-1626</name>
    <dbReference type="NCBI Taxonomy" id="766949"/>
    <lineage>
        <taxon>Eukaryota</taxon>
        <taxon>Fungi</taxon>
        <taxon>Dikarya</taxon>
        <taxon>Ascomycota</taxon>
        <taxon>Saccharomycotina</taxon>
        <taxon>Saccharomycetes</taxon>
        <taxon>Saccharomycodales</taxon>
        <taxon>Saccharomycodaceae</taxon>
        <taxon>Hanseniaspora</taxon>
    </lineage>
</organism>
<dbReference type="PANTHER" id="PTHR12534:SF0">
    <property type="entry name" value="SMALL RIBOSOMAL SUBUNIT PROTEIN US2M"/>
    <property type="match status" value="1"/>
</dbReference>
<dbReference type="SUPFAM" id="SSF52313">
    <property type="entry name" value="Ribosomal protein S2"/>
    <property type="match status" value="1"/>
</dbReference>
<dbReference type="GO" id="GO:0005763">
    <property type="term" value="C:mitochondrial small ribosomal subunit"/>
    <property type="evidence" value="ECO:0007669"/>
    <property type="project" value="TreeGrafter"/>
</dbReference>
<proteinExistence type="inferred from homology"/>
<accession>A0A1B7TJA2</accession>
<protein>
    <submittedName>
        <fullName evidence="2">Ribosomal protein S2</fullName>
    </submittedName>
</protein>
<keyword evidence="2" id="KW-0689">Ribosomal protein</keyword>
<gene>
    <name evidence="2" type="ORF">HANVADRAFT_47004</name>
</gene>
<dbReference type="NCBIfam" id="TIGR01011">
    <property type="entry name" value="rpsB_bact"/>
    <property type="match status" value="1"/>
</dbReference>
<dbReference type="InterPro" id="IPR023591">
    <property type="entry name" value="Ribosomal_uS2_flav_dom_sf"/>
</dbReference>
<comment type="similarity">
    <text evidence="1">Belongs to the universal ribosomal protein uS2 family.</text>
</comment>
<comment type="caution">
    <text evidence="2">The sequence shown here is derived from an EMBL/GenBank/DDBJ whole genome shotgun (WGS) entry which is preliminary data.</text>
</comment>
<dbReference type="Gene3D" id="3.40.50.10490">
    <property type="entry name" value="Glucose-6-phosphate isomerase like protein, domain 1"/>
    <property type="match status" value="1"/>
</dbReference>
<dbReference type="Proteomes" id="UP000092321">
    <property type="component" value="Unassembled WGS sequence"/>
</dbReference>
<keyword evidence="3" id="KW-1185">Reference proteome</keyword>
<dbReference type="PRINTS" id="PR00395">
    <property type="entry name" value="RIBOSOMALS2"/>
</dbReference>
<evidence type="ECO:0000313" key="2">
    <source>
        <dbReference type="EMBL" id="OBA28814.1"/>
    </source>
</evidence>
<reference evidence="3" key="1">
    <citation type="journal article" date="2016" name="Proc. Natl. Acad. Sci. U.S.A.">
        <title>Comparative genomics of biotechnologically important yeasts.</title>
        <authorList>
            <person name="Riley R."/>
            <person name="Haridas S."/>
            <person name="Wolfe K.H."/>
            <person name="Lopes M.R."/>
            <person name="Hittinger C.T."/>
            <person name="Goeker M."/>
            <person name="Salamov A.A."/>
            <person name="Wisecaver J.H."/>
            <person name="Long T.M."/>
            <person name="Calvey C.H."/>
            <person name="Aerts A.L."/>
            <person name="Barry K.W."/>
            <person name="Choi C."/>
            <person name="Clum A."/>
            <person name="Coughlan A.Y."/>
            <person name="Deshpande S."/>
            <person name="Douglass A.P."/>
            <person name="Hanson S.J."/>
            <person name="Klenk H.-P."/>
            <person name="LaButti K.M."/>
            <person name="Lapidus A."/>
            <person name="Lindquist E.A."/>
            <person name="Lipzen A.M."/>
            <person name="Meier-Kolthoff J.P."/>
            <person name="Ohm R.A."/>
            <person name="Otillar R.P."/>
            <person name="Pangilinan J.L."/>
            <person name="Peng Y."/>
            <person name="Rokas A."/>
            <person name="Rosa C.A."/>
            <person name="Scheuner C."/>
            <person name="Sibirny A.A."/>
            <person name="Slot J.C."/>
            <person name="Stielow J.B."/>
            <person name="Sun H."/>
            <person name="Kurtzman C.P."/>
            <person name="Blackwell M."/>
            <person name="Grigoriev I.V."/>
            <person name="Jeffries T.W."/>
        </authorList>
    </citation>
    <scope>NUCLEOTIDE SEQUENCE [LARGE SCALE GENOMIC DNA]</scope>
    <source>
        <strain evidence="3">NRRL Y-1626</strain>
    </source>
</reference>